<feature type="transmembrane region" description="Helical" evidence="4">
    <location>
        <begin position="471"/>
        <end position="491"/>
    </location>
</feature>
<accession>A0A547QAI6</accession>
<dbReference type="SMART" id="SM00900">
    <property type="entry name" value="FMN_bind"/>
    <property type="match status" value="1"/>
</dbReference>
<evidence type="ECO:0000256" key="2">
    <source>
        <dbReference type="ARBA" id="ARBA00022475"/>
    </source>
</evidence>
<dbReference type="SUPFAM" id="SSF54862">
    <property type="entry name" value="4Fe-4S ferredoxins"/>
    <property type="match status" value="1"/>
</dbReference>
<comment type="subcellular location">
    <subcellularLocation>
        <location evidence="1">Cell membrane</location>
    </subcellularLocation>
</comment>
<evidence type="ECO:0000256" key="1">
    <source>
        <dbReference type="ARBA" id="ARBA00004236"/>
    </source>
</evidence>
<dbReference type="InterPro" id="IPR011399">
    <property type="entry name" value="NosR"/>
</dbReference>
<dbReference type="GO" id="GO:0003677">
    <property type="term" value="F:DNA binding"/>
    <property type="evidence" value="ECO:0007669"/>
    <property type="project" value="InterPro"/>
</dbReference>
<feature type="domain" description="FMN-binding" evidence="5">
    <location>
        <begin position="84"/>
        <end position="172"/>
    </location>
</feature>
<dbReference type="PIRSF" id="PIRSF036354">
    <property type="entry name" value="NosR"/>
    <property type="match status" value="1"/>
</dbReference>
<reference evidence="6 7" key="1">
    <citation type="submission" date="2019-06" db="EMBL/GenBank/DDBJ databases">
        <title>Paenimaribius caenipelagi gen. nov., sp. nov., isolated from a tidal flat.</title>
        <authorList>
            <person name="Yoon J.-H."/>
        </authorList>
    </citation>
    <scope>NUCLEOTIDE SEQUENCE [LARGE SCALE GENOMIC DNA]</scope>
    <source>
        <strain evidence="6 7">JBTF-M29</strain>
    </source>
</reference>
<evidence type="ECO:0000313" key="6">
    <source>
        <dbReference type="EMBL" id="TRD23346.1"/>
    </source>
</evidence>
<dbReference type="PANTHER" id="PTHR30224">
    <property type="entry name" value="ELECTRON TRANSPORT PROTEIN"/>
    <property type="match status" value="1"/>
</dbReference>
<evidence type="ECO:0000256" key="3">
    <source>
        <dbReference type="ARBA" id="ARBA00023136"/>
    </source>
</evidence>
<dbReference type="InterPro" id="IPR052378">
    <property type="entry name" value="NosR_regulator"/>
</dbReference>
<keyword evidence="3 4" id="KW-0472">Membrane</keyword>
<dbReference type="PANTHER" id="PTHR30224:SF4">
    <property type="entry name" value="ELECTRON TRANSPORT PROTEIN YCCM-RELATED"/>
    <property type="match status" value="1"/>
</dbReference>
<dbReference type="InterPro" id="IPR017896">
    <property type="entry name" value="4Fe4S_Fe-S-bd"/>
</dbReference>
<dbReference type="EMBL" id="VFSV01000002">
    <property type="protein sequence ID" value="TRD23346.1"/>
    <property type="molecule type" value="Genomic_DNA"/>
</dbReference>
<dbReference type="Pfam" id="PF12801">
    <property type="entry name" value="Fer4_5"/>
    <property type="match status" value="2"/>
</dbReference>
<dbReference type="InterPro" id="IPR007329">
    <property type="entry name" value="FMN-bd"/>
</dbReference>
<dbReference type="OrthoDB" id="9806398at2"/>
<protein>
    <submittedName>
        <fullName evidence="6">4Fe-4S binding protein</fullName>
    </submittedName>
</protein>
<evidence type="ECO:0000313" key="7">
    <source>
        <dbReference type="Proteomes" id="UP000318590"/>
    </source>
</evidence>
<feature type="transmembrane region" description="Helical" evidence="4">
    <location>
        <begin position="567"/>
        <end position="586"/>
    </location>
</feature>
<dbReference type="AlphaFoldDB" id="A0A547QAI6"/>
<keyword evidence="4" id="KW-0812">Transmembrane</keyword>
<dbReference type="GO" id="GO:0010181">
    <property type="term" value="F:FMN binding"/>
    <property type="evidence" value="ECO:0007669"/>
    <property type="project" value="InterPro"/>
</dbReference>
<feature type="transmembrane region" description="Helical" evidence="4">
    <location>
        <begin position="528"/>
        <end position="546"/>
    </location>
</feature>
<keyword evidence="2" id="KW-1003">Cell membrane</keyword>
<name>A0A547QAI6_9RHOB</name>
<comment type="caution">
    <text evidence="6">The sequence shown here is derived from an EMBL/GenBank/DDBJ whole genome shotgun (WGS) entry which is preliminary data.</text>
</comment>
<feature type="transmembrane region" description="Helical" evidence="4">
    <location>
        <begin position="423"/>
        <end position="441"/>
    </location>
</feature>
<dbReference type="Proteomes" id="UP000318590">
    <property type="component" value="Unassembled WGS sequence"/>
</dbReference>
<dbReference type="GO" id="GO:0045893">
    <property type="term" value="P:positive regulation of DNA-templated transcription"/>
    <property type="evidence" value="ECO:0007669"/>
    <property type="project" value="InterPro"/>
</dbReference>
<evidence type="ECO:0000256" key="4">
    <source>
        <dbReference type="SAM" id="Phobius"/>
    </source>
</evidence>
<proteinExistence type="predicted"/>
<keyword evidence="4" id="KW-1133">Transmembrane helix</keyword>
<keyword evidence="7" id="KW-1185">Reference proteome</keyword>
<organism evidence="6 7">
    <name type="scientific">Palleronia caenipelagi</name>
    <dbReference type="NCBI Taxonomy" id="2489174"/>
    <lineage>
        <taxon>Bacteria</taxon>
        <taxon>Pseudomonadati</taxon>
        <taxon>Pseudomonadota</taxon>
        <taxon>Alphaproteobacteria</taxon>
        <taxon>Rhodobacterales</taxon>
        <taxon>Roseobacteraceae</taxon>
        <taxon>Palleronia</taxon>
    </lineage>
</organism>
<sequence>MVFFCSALWFLTAGPGFSAGGEGLLSREVTVPTPTPEQAARLTGADGPARLVREDGPVPGWKVLSGGDVAGYLGSTWELSGSLGYSGQPLDILFGLSPDGMVTGADLIRHNEPILTLGISDDDIAAYVSGFGGLDLSQPPEAREAALPDIISRATVSTGVIRDSVLRSARNLALGRGLIAGDGGIDRVSFEPLDWPELAARGAFAHLRVSMTEAHDALKASPTAPEPGDGDFLDLWVTLLDPPTIGRNILGQQAFTRAVGSMGTDEIALFVGSSGLHTHRGSKWRRDGVFDRITVRQGETVRTLTAEDFTRIDKLAIAGAPEFKERSLFRIQTGADFDAAAPFIVEIRATRPAPEGEVTLVMPLDYALAPDFLLAPPPEEVPLWQTVWQAKRPQIALTVTMLGTLFLILLAQESVVSRPRLYLTGRAVFLSLTLFALGWGINGQLSIVQIVAFLHSLLSGFRWETFLIDPVIFLLWSFVALGLLFWGRGVYCGWLCPFGALQELTNKAARALNIPQITVPQALHERLWMIKYILFVSIVALSFYSMEKALILAEAEPFKTAISLRMIRAWPFLAFVLALLIAGLFIERFYCRYLCPLGAGLAIPAKLKIFDWLRRRPQCGRECHLCETKCTVGAIDRIGRINPNECILCLKCQWIFHDPQSCTVLKRRARGAS</sequence>
<gene>
    <name evidence="6" type="ORF">FEV53_01385</name>
</gene>
<feature type="transmembrane region" description="Helical" evidence="4">
    <location>
        <begin position="395"/>
        <end position="411"/>
    </location>
</feature>
<dbReference type="GO" id="GO:0005886">
    <property type="term" value="C:plasma membrane"/>
    <property type="evidence" value="ECO:0007669"/>
    <property type="project" value="UniProtKB-SubCell"/>
</dbReference>
<evidence type="ECO:0000259" key="5">
    <source>
        <dbReference type="SMART" id="SM00900"/>
    </source>
</evidence>